<dbReference type="EMBL" id="LUKJ01000002">
    <property type="protein sequence ID" value="KZN20608.1"/>
    <property type="molecule type" value="Genomic_DNA"/>
</dbReference>
<protein>
    <recommendedName>
        <fullName evidence="3">Thioredoxin domain-containing protein</fullName>
    </recommendedName>
</protein>
<dbReference type="InterPro" id="IPR036249">
    <property type="entry name" value="Thioredoxin-like_sf"/>
</dbReference>
<dbReference type="AlphaFoldDB" id="A0A161XFN2"/>
<dbReference type="RefSeq" id="WP_063340654.1">
    <property type="nucleotide sequence ID" value="NZ_LUKJ01000002.1"/>
</dbReference>
<evidence type="ECO:0000313" key="1">
    <source>
        <dbReference type="EMBL" id="KZN20608.1"/>
    </source>
</evidence>
<dbReference type="Proteomes" id="UP000076489">
    <property type="component" value="Unassembled WGS sequence"/>
</dbReference>
<dbReference type="Gene3D" id="3.40.30.10">
    <property type="entry name" value="Glutaredoxin"/>
    <property type="match status" value="1"/>
</dbReference>
<name>A0A161XFN2_PSEFL</name>
<evidence type="ECO:0000313" key="2">
    <source>
        <dbReference type="Proteomes" id="UP000076489"/>
    </source>
</evidence>
<gene>
    <name evidence="1" type="ORF">A1D17_03450</name>
</gene>
<sequence>MNNILKISIGFLAGALVVNVPSVFSNTNADDVLSDAIASAMYKVNSAEIKREDETLERLPNILDCQNMQWMKNCTELNKHAKKNPNAPLRVISEKGLEFNFVPGTPSSVIRLQLEQTPEAAAAYVTYLDRTWGEAKKSASLAQMELWKKGPMDNMIGLDRAKAQSELPKNIATESLVVSAFVHSECGACAVQLTTLETLQKKYPKLSIKVFQVNEDSEGFKRKVTEHGLTGRMLSSAEASKVYEAGVVKWPTIWIDNASKKRRSDLSGTRSMVQIEDGLQAMSYINMASK</sequence>
<reference evidence="1 2" key="2">
    <citation type="journal article" date="2018" name="Nature">
        <title>Mutant phenotypes for thousands of bacterial genes of unknown function.</title>
        <authorList>
            <person name="Price M.N."/>
            <person name="Wetmore K.M."/>
            <person name="Waters R.J."/>
            <person name="Callaghan M."/>
            <person name="Ray J."/>
            <person name="Liu H."/>
            <person name="Kuehl J.V."/>
            <person name="Melnyk R.A."/>
            <person name="Lamson J.S."/>
            <person name="Suh Y."/>
            <person name="Carlson H.K."/>
            <person name="Esquivel Z."/>
            <person name="Sadeeshkumar H."/>
            <person name="Chakraborty R."/>
            <person name="Zane G.M."/>
            <person name="Rubin B.E."/>
            <person name="Wall J.D."/>
            <person name="Visel A."/>
            <person name="Bristow J."/>
            <person name="Blow M.J."/>
            <person name="Arkin A.P."/>
            <person name="Deutschbauer A.M."/>
        </authorList>
    </citation>
    <scope>NUCLEOTIDE SEQUENCE [LARGE SCALE GENOMIC DNA]</scope>
    <source>
        <strain evidence="1 2">FW300-N1B4</strain>
    </source>
</reference>
<comment type="caution">
    <text evidence="1">The sequence shown here is derived from an EMBL/GenBank/DDBJ whole genome shotgun (WGS) entry which is preliminary data.</text>
</comment>
<dbReference type="OrthoDB" id="6929285at2"/>
<dbReference type="SUPFAM" id="SSF52833">
    <property type="entry name" value="Thioredoxin-like"/>
    <property type="match status" value="1"/>
</dbReference>
<proteinExistence type="predicted"/>
<reference evidence="2" key="1">
    <citation type="submission" date="2016-03" db="EMBL/GenBank/DDBJ databases">
        <authorList>
            <person name="Ray J."/>
            <person name="Price M."/>
            <person name="Deutschbauer A."/>
        </authorList>
    </citation>
    <scope>NUCLEOTIDE SEQUENCE [LARGE SCALE GENOMIC DNA]</scope>
    <source>
        <strain evidence="2">FW300-N1B4</strain>
    </source>
</reference>
<accession>A0A161XFN2</accession>
<evidence type="ECO:0008006" key="3">
    <source>
        <dbReference type="Google" id="ProtNLM"/>
    </source>
</evidence>
<organism evidence="1 2">
    <name type="scientific">Pseudomonas fluorescens</name>
    <dbReference type="NCBI Taxonomy" id="294"/>
    <lineage>
        <taxon>Bacteria</taxon>
        <taxon>Pseudomonadati</taxon>
        <taxon>Pseudomonadota</taxon>
        <taxon>Gammaproteobacteria</taxon>
        <taxon>Pseudomonadales</taxon>
        <taxon>Pseudomonadaceae</taxon>
        <taxon>Pseudomonas</taxon>
    </lineage>
</organism>